<dbReference type="Pfam" id="PF02518">
    <property type="entry name" value="HATPase_c"/>
    <property type="match status" value="1"/>
</dbReference>
<evidence type="ECO:0000259" key="10">
    <source>
        <dbReference type="PROSITE" id="PS50112"/>
    </source>
</evidence>
<dbReference type="Gene3D" id="1.10.287.130">
    <property type="match status" value="1"/>
</dbReference>
<dbReference type="Pfam" id="PF13188">
    <property type="entry name" value="PAS_8"/>
    <property type="match status" value="1"/>
</dbReference>
<dbReference type="InterPro" id="IPR036890">
    <property type="entry name" value="HATPase_C_sf"/>
</dbReference>
<keyword evidence="5" id="KW-0547">Nucleotide-binding</keyword>
<dbReference type="PRINTS" id="PR00344">
    <property type="entry name" value="BCTRLSENSOR"/>
</dbReference>
<evidence type="ECO:0000256" key="8">
    <source>
        <dbReference type="ARBA" id="ARBA00023012"/>
    </source>
</evidence>
<dbReference type="InterPro" id="IPR000014">
    <property type="entry name" value="PAS"/>
</dbReference>
<dbReference type="InterPro" id="IPR035965">
    <property type="entry name" value="PAS-like_dom_sf"/>
</dbReference>
<dbReference type="SUPFAM" id="SSF55874">
    <property type="entry name" value="ATPase domain of HSP90 chaperone/DNA topoisomerase II/histidine kinase"/>
    <property type="match status" value="1"/>
</dbReference>
<evidence type="ECO:0000256" key="1">
    <source>
        <dbReference type="ARBA" id="ARBA00000085"/>
    </source>
</evidence>
<keyword evidence="3" id="KW-0597">Phosphoprotein</keyword>
<dbReference type="SMART" id="SM00387">
    <property type="entry name" value="HATPase_c"/>
    <property type="match status" value="1"/>
</dbReference>
<dbReference type="InterPro" id="IPR036097">
    <property type="entry name" value="HisK_dim/P_sf"/>
</dbReference>
<dbReference type="InterPro" id="IPR003661">
    <property type="entry name" value="HisK_dim/P_dom"/>
</dbReference>
<accession>A0A5E6MIK1</accession>
<evidence type="ECO:0000313" key="12">
    <source>
        <dbReference type="Proteomes" id="UP000334923"/>
    </source>
</evidence>
<dbReference type="InterPro" id="IPR005467">
    <property type="entry name" value="His_kinase_dom"/>
</dbReference>
<keyword evidence="7" id="KW-0067">ATP-binding</keyword>
<comment type="catalytic activity">
    <reaction evidence="1">
        <text>ATP + protein L-histidine = ADP + protein N-phospho-L-histidine.</text>
        <dbReference type="EC" id="2.7.13.3"/>
    </reaction>
</comment>
<feature type="domain" description="Histidine kinase" evidence="9">
    <location>
        <begin position="166"/>
        <end position="376"/>
    </location>
</feature>
<dbReference type="GO" id="GO:0005524">
    <property type="term" value="F:ATP binding"/>
    <property type="evidence" value="ECO:0007669"/>
    <property type="project" value="UniProtKB-KW"/>
</dbReference>
<evidence type="ECO:0000256" key="3">
    <source>
        <dbReference type="ARBA" id="ARBA00022553"/>
    </source>
</evidence>
<evidence type="ECO:0000256" key="4">
    <source>
        <dbReference type="ARBA" id="ARBA00022679"/>
    </source>
</evidence>
<name>A0A5E6MIK1_9BACT</name>
<sequence length="399" mass="45046">MALGMSLRDSFLNKLLGRIERLGPTEIQNYLRRLAQEKGFLETVFNALQEGILVVDVRGKILYGNQSAERLLEIDRAGVLGKSLGRYLPDVDWPSLFASRQIFSRDLQITYPEMRYLNCSAVPLEKGPDGRDAFVVIIYDMTANREKTLEMIESEKLNALTLLAAGVAHELGNPLNSLQIHTELLQRELVGRKTRRAVVESLTAIRSELHRLDVIVNQFLRAIRPASPKLEWIVLNEVVRDAVSFLTPQMDNRDVVVEMELAKNMPLVRADRDQLRQAFFNVMKNSLEATDRGGMLGVRTELSDAHFLVSFQDNGSGMSVAEMGRAFEPYFTTKQSGTGLGLLVVRRIVREHGGEIQLESREGKGTTVRILLPRSERRVRLLPMRSEQEDEGTKGEEKS</sequence>
<keyword evidence="4 11" id="KW-0808">Transferase</keyword>
<dbReference type="InterPro" id="IPR004358">
    <property type="entry name" value="Sig_transdc_His_kin-like_C"/>
</dbReference>
<dbReference type="SUPFAM" id="SSF55785">
    <property type="entry name" value="PYP-like sensor domain (PAS domain)"/>
    <property type="match status" value="1"/>
</dbReference>
<evidence type="ECO:0000256" key="5">
    <source>
        <dbReference type="ARBA" id="ARBA00022741"/>
    </source>
</evidence>
<dbReference type="AlphaFoldDB" id="A0A5E6MIK1"/>
<dbReference type="EC" id="2.7.13.3" evidence="2"/>
<dbReference type="Gene3D" id="3.30.565.10">
    <property type="entry name" value="Histidine kinase-like ATPase, C-terminal domain"/>
    <property type="match status" value="1"/>
</dbReference>
<dbReference type="InterPro" id="IPR003594">
    <property type="entry name" value="HATPase_dom"/>
</dbReference>
<dbReference type="Proteomes" id="UP000334923">
    <property type="component" value="Unassembled WGS sequence"/>
</dbReference>
<dbReference type="CDD" id="cd00130">
    <property type="entry name" value="PAS"/>
    <property type="match status" value="1"/>
</dbReference>
<evidence type="ECO:0000313" key="11">
    <source>
        <dbReference type="EMBL" id="VVM08063.1"/>
    </source>
</evidence>
<dbReference type="PROSITE" id="PS50109">
    <property type="entry name" value="HIS_KIN"/>
    <property type="match status" value="1"/>
</dbReference>
<evidence type="ECO:0000256" key="6">
    <source>
        <dbReference type="ARBA" id="ARBA00022777"/>
    </source>
</evidence>
<protein>
    <recommendedName>
        <fullName evidence="2">histidine kinase</fullName>
        <ecNumber evidence="2">2.7.13.3</ecNumber>
    </recommendedName>
</protein>
<keyword evidence="6 11" id="KW-0418">Kinase</keyword>
<organism evidence="11 12">
    <name type="scientific">Methylacidimicrobium tartarophylax</name>
    <dbReference type="NCBI Taxonomy" id="1041768"/>
    <lineage>
        <taxon>Bacteria</taxon>
        <taxon>Pseudomonadati</taxon>
        <taxon>Verrucomicrobiota</taxon>
        <taxon>Methylacidimicrobium</taxon>
    </lineage>
</organism>
<dbReference type="SUPFAM" id="SSF47384">
    <property type="entry name" value="Homodimeric domain of signal transducing histidine kinase"/>
    <property type="match status" value="1"/>
</dbReference>
<keyword evidence="12" id="KW-1185">Reference proteome</keyword>
<dbReference type="CDD" id="cd00082">
    <property type="entry name" value="HisKA"/>
    <property type="match status" value="1"/>
</dbReference>
<dbReference type="SMART" id="SM00091">
    <property type="entry name" value="PAS"/>
    <property type="match status" value="1"/>
</dbReference>
<dbReference type="PANTHER" id="PTHR43065:SF10">
    <property type="entry name" value="PEROXIDE STRESS-ACTIVATED HISTIDINE KINASE MAK3"/>
    <property type="match status" value="1"/>
</dbReference>
<dbReference type="GO" id="GO:0000155">
    <property type="term" value="F:phosphorelay sensor kinase activity"/>
    <property type="evidence" value="ECO:0007669"/>
    <property type="project" value="InterPro"/>
</dbReference>
<evidence type="ECO:0000256" key="2">
    <source>
        <dbReference type="ARBA" id="ARBA00012438"/>
    </source>
</evidence>
<gene>
    <name evidence="11" type="primary">zraS</name>
    <name evidence="11" type="synonym">hydH</name>
    <name evidence="11" type="ORF">MAMT_02088</name>
</gene>
<dbReference type="Gene3D" id="3.30.450.20">
    <property type="entry name" value="PAS domain"/>
    <property type="match status" value="1"/>
</dbReference>
<dbReference type="PROSITE" id="PS50112">
    <property type="entry name" value="PAS"/>
    <property type="match status" value="1"/>
</dbReference>
<evidence type="ECO:0000256" key="7">
    <source>
        <dbReference type="ARBA" id="ARBA00022840"/>
    </source>
</evidence>
<dbReference type="OrthoDB" id="9815750at2"/>
<reference evidence="11 12" key="1">
    <citation type="submission" date="2019-09" db="EMBL/GenBank/DDBJ databases">
        <authorList>
            <person name="Cremers G."/>
        </authorList>
    </citation>
    <scope>NUCLEOTIDE SEQUENCE [LARGE SCALE GENOMIC DNA]</scope>
    <source>
        <strain evidence="11">4A</strain>
    </source>
</reference>
<dbReference type="PANTHER" id="PTHR43065">
    <property type="entry name" value="SENSOR HISTIDINE KINASE"/>
    <property type="match status" value="1"/>
</dbReference>
<proteinExistence type="predicted"/>
<dbReference type="Pfam" id="PF00512">
    <property type="entry name" value="HisKA"/>
    <property type="match status" value="1"/>
</dbReference>
<evidence type="ECO:0000259" key="9">
    <source>
        <dbReference type="PROSITE" id="PS50109"/>
    </source>
</evidence>
<keyword evidence="8" id="KW-0902">Two-component regulatory system</keyword>
<feature type="domain" description="PAS" evidence="10">
    <location>
        <begin position="37"/>
        <end position="84"/>
    </location>
</feature>
<dbReference type="SMART" id="SM00388">
    <property type="entry name" value="HisKA"/>
    <property type="match status" value="1"/>
</dbReference>
<dbReference type="EMBL" id="CABFVA020000116">
    <property type="protein sequence ID" value="VVM08063.1"/>
    <property type="molecule type" value="Genomic_DNA"/>
</dbReference>